<gene>
    <name evidence="2" type="ORF">JRQ81_012135</name>
</gene>
<dbReference type="AlphaFoldDB" id="A0A9Q0X5N4"/>
<evidence type="ECO:0000313" key="2">
    <source>
        <dbReference type="EMBL" id="KAJ7303200.1"/>
    </source>
</evidence>
<proteinExistence type="predicted"/>
<organism evidence="2 3">
    <name type="scientific">Phrynocephalus forsythii</name>
    <dbReference type="NCBI Taxonomy" id="171643"/>
    <lineage>
        <taxon>Eukaryota</taxon>
        <taxon>Metazoa</taxon>
        <taxon>Chordata</taxon>
        <taxon>Craniata</taxon>
        <taxon>Vertebrata</taxon>
        <taxon>Euteleostomi</taxon>
        <taxon>Lepidosauria</taxon>
        <taxon>Squamata</taxon>
        <taxon>Bifurcata</taxon>
        <taxon>Unidentata</taxon>
        <taxon>Episquamata</taxon>
        <taxon>Toxicofera</taxon>
        <taxon>Iguania</taxon>
        <taxon>Acrodonta</taxon>
        <taxon>Agamidae</taxon>
        <taxon>Agaminae</taxon>
        <taxon>Phrynocephalus</taxon>
    </lineage>
</organism>
<dbReference type="EMBL" id="JAPFRF010000024">
    <property type="protein sequence ID" value="KAJ7303200.1"/>
    <property type="molecule type" value="Genomic_DNA"/>
</dbReference>
<feature type="non-terminal residue" evidence="2">
    <location>
        <position position="123"/>
    </location>
</feature>
<name>A0A9Q0X5N4_9SAUR</name>
<accession>A0A9Q0X5N4</accession>
<evidence type="ECO:0000256" key="1">
    <source>
        <dbReference type="SAM" id="MobiDB-lite"/>
    </source>
</evidence>
<sequence>MARNLLYQLGLAKSQPVHEEKETNTPEETYRYIMIWKGFDQNMDPSHYESANVVQKTARPKTARVKVGRITQQERGPHGTPRRVCGQRRSSRALREVPTGKGLGGTKPRALRCPFLARERNRI</sequence>
<protein>
    <submittedName>
        <fullName evidence="2">Uncharacterized protein</fullName>
    </submittedName>
</protein>
<evidence type="ECO:0000313" key="3">
    <source>
        <dbReference type="Proteomes" id="UP001142489"/>
    </source>
</evidence>
<comment type="caution">
    <text evidence="2">The sequence shown here is derived from an EMBL/GenBank/DDBJ whole genome shotgun (WGS) entry which is preliminary data.</text>
</comment>
<reference evidence="2" key="1">
    <citation type="journal article" date="2023" name="DNA Res.">
        <title>Chromosome-level genome assembly of Phrynocephalus forsythii using third-generation DNA sequencing and Hi-C analysis.</title>
        <authorList>
            <person name="Qi Y."/>
            <person name="Zhao W."/>
            <person name="Zhao Y."/>
            <person name="Niu C."/>
            <person name="Cao S."/>
            <person name="Zhang Y."/>
        </authorList>
    </citation>
    <scope>NUCLEOTIDE SEQUENCE</scope>
    <source>
        <tissue evidence="2">Muscle</tissue>
    </source>
</reference>
<dbReference type="Proteomes" id="UP001142489">
    <property type="component" value="Unassembled WGS sequence"/>
</dbReference>
<feature type="region of interest" description="Disordered" evidence="1">
    <location>
        <begin position="72"/>
        <end position="109"/>
    </location>
</feature>
<keyword evidence="3" id="KW-1185">Reference proteome</keyword>